<gene>
    <name evidence="2" type="ORF">PCHDK_000497700</name>
</gene>
<evidence type="ECO:0000256" key="1">
    <source>
        <dbReference type="SAM" id="Phobius"/>
    </source>
</evidence>
<keyword evidence="1" id="KW-0812">Transmembrane</keyword>
<reference evidence="2 3" key="1">
    <citation type="submission" date="2016-08" db="EMBL/GenBank/DDBJ databases">
        <authorList>
            <consortium name="Pathogen Informatics"/>
        </authorList>
    </citation>
    <scope>NUCLEOTIDE SEQUENCE [LARGE SCALE GENOMIC DNA]</scope>
    <source>
        <strain evidence="2 3">DK</strain>
    </source>
</reference>
<dbReference type="Pfam" id="PF06022">
    <property type="entry name" value="Cir_Bir_Yir"/>
    <property type="match status" value="2"/>
</dbReference>
<keyword evidence="1" id="KW-0472">Membrane</keyword>
<dbReference type="Proteomes" id="UP000195879">
    <property type="component" value="Unassembled WGS sequence"/>
</dbReference>
<dbReference type="EMBL" id="FMIO01000053">
    <property type="protein sequence ID" value="SCL84262.1"/>
    <property type="molecule type" value="Genomic_DNA"/>
</dbReference>
<accession>A0A1D3L7X4</accession>
<proteinExistence type="predicted"/>
<keyword evidence="1" id="KW-1133">Transmembrane helix</keyword>
<organism evidence="2 3">
    <name type="scientific">Plasmodium chabaudi adami</name>
    <dbReference type="NCBI Taxonomy" id="5826"/>
    <lineage>
        <taxon>Eukaryota</taxon>
        <taxon>Sar</taxon>
        <taxon>Alveolata</taxon>
        <taxon>Apicomplexa</taxon>
        <taxon>Aconoidasida</taxon>
        <taxon>Haemosporida</taxon>
        <taxon>Plasmodiidae</taxon>
        <taxon>Plasmodium</taxon>
        <taxon>Plasmodium (Vinckeia)</taxon>
    </lineage>
</organism>
<dbReference type="InterPro" id="IPR006477">
    <property type="entry name" value="Yir_bir_cir"/>
</dbReference>
<sequence>HRKFATIDDYFYVTDDGQVRVDTQHTSILQYCNYENNSGPYNCNDYFQLTSCGFVYLLKTLKDNYKLEDDKLAEYVILWLSYKLNRHSKCSGTNLNDFYTNHIEKNEYYNKKIKDDDTTTYKDIIDKKKDLMDIKEISKFSGLFSILFYLYYLFHVERLNCENNLNLANNFGDIFKELNEDSNNKENSSYNKLLSTLSNDYNILINKYGKNKCTNFKSLPELTPQKSFAQPTTLIPEGTPSSSSILNTVIPVLSTFSHRKFATIDDYFYVTDDGQVRVDTQHTSILQYCNYENNSGPYNCNDYFQLTSCGFVYLLKTLKDNYKLEDDKLAEYVILWLSYKLNRHSKCSGTNLNDFYTNHIEKNEYYNKKIKDDDTTTYKDIIDKKKDLMDIKEISKFSGLFSILFYLYYLFHVERLNCENNLNLANNFGDIFKELNEDSNNKENSSYNKLLSTLSNDYNILINKYGKNKCTNFKSLPELTPQKSFAQPTTLIPEGTPSSSSILNTVIPVLSTFSVISLFLGVAYKVNNKEFINIIF</sequence>
<feature type="non-terminal residue" evidence="2">
    <location>
        <position position="1"/>
    </location>
</feature>
<evidence type="ECO:0000313" key="2">
    <source>
        <dbReference type="EMBL" id="SCL84262.1"/>
    </source>
</evidence>
<feature type="transmembrane region" description="Helical" evidence="1">
    <location>
        <begin position="502"/>
        <end position="524"/>
    </location>
</feature>
<evidence type="ECO:0000313" key="3">
    <source>
        <dbReference type="Proteomes" id="UP000195879"/>
    </source>
</evidence>
<dbReference type="NCBIfam" id="TIGR01590">
    <property type="entry name" value="yir-bir-cir_Pla"/>
    <property type="match status" value="2"/>
</dbReference>
<name>A0A1D3L7X4_PLACE</name>
<protein>
    <submittedName>
        <fullName evidence="2">CIR protein</fullName>
    </submittedName>
</protein>
<dbReference type="AlphaFoldDB" id="A0A1D3L7X4"/>